<dbReference type="Pfam" id="PF12697">
    <property type="entry name" value="Abhydrolase_6"/>
    <property type="match status" value="1"/>
</dbReference>
<dbReference type="STRING" id="1480615.AWJ14_05695"/>
<dbReference type="SMART" id="SM00421">
    <property type="entry name" value="HTH_LUXR"/>
    <property type="match status" value="1"/>
</dbReference>
<dbReference type="PANTHER" id="PTHR43689">
    <property type="entry name" value="HYDROLASE"/>
    <property type="match status" value="1"/>
</dbReference>
<dbReference type="GO" id="GO:0003677">
    <property type="term" value="F:DNA binding"/>
    <property type="evidence" value="ECO:0007669"/>
    <property type="project" value="InterPro"/>
</dbReference>
<dbReference type="OrthoDB" id="8107794at2"/>
<dbReference type="RefSeq" id="WP_066176234.1">
    <property type="nucleotide sequence ID" value="NZ_LQZT01000005.1"/>
</dbReference>
<proteinExistence type="predicted"/>
<evidence type="ECO:0000313" key="3">
    <source>
        <dbReference type="Proteomes" id="UP000094795"/>
    </source>
</evidence>
<dbReference type="EMBL" id="LQZT01000005">
    <property type="protein sequence ID" value="OCW58631.1"/>
    <property type="molecule type" value="Genomic_DNA"/>
</dbReference>
<dbReference type="Gene3D" id="3.40.50.1820">
    <property type="entry name" value="alpha/beta hydrolase"/>
    <property type="match status" value="1"/>
</dbReference>
<organism evidence="2 3">
    <name type="scientific">Hoeflea olei</name>
    <dbReference type="NCBI Taxonomy" id="1480615"/>
    <lineage>
        <taxon>Bacteria</taxon>
        <taxon>Pseudomonadati</taxon>
        <taxon>Pseudomonadota</taxon>
        <taxon>Alphaproteobacteria</taxon>
        <taxon>Hyphomicrobiales</taxon>
        <taxon>Rhizobiaceae</taxon>
        <taxon>Hoeflea</taxon>
    </lineage>
</organism>
<accession>A0A1C1YYM8</accession>
<dbReference type="SUPFAM" id="SSF53474">
    <property type="entry name" value="alpha/beta-Hydrolases"/>
    <property type="match status" value="1"/>
</dbReference>
<feature type="domain" description="HTH luxR-type" evidence="1">
    <location>
        <begin position="205"/>
        <end position="262"/>
    </location>
</feature>
<evidence type="ECO:0000313" key="2">
    <source>
        <dbReference type="EMBL" id="OCW58631.1"/>
    </source>
</evidence>
<dbReference type="InterPro" id="IPR000073">
    <property type="entry name" value="AB_hydrolase_1"/>
</dbReference>
<dbReference type="InterPro" id="IPR000792">
    <property type="entry name" value="Tscrpt_reg_LuxR_C"/>
</dbReference>
<evidence type="ECO:0000259" key="1">
    <source>
        <dbReference type="SMART" id="SM00421"/>
    </source>
</evidence>
<dbReference type="InterPro" id="IPR029058">
    <property type="entry name" value="AB_hydrolase_fold"/>
</dbReference>
<gene>
    <name evidence="2" type="ORF">AWJ14_05695</name>
</gene>
<sequence>MQDMLSHSDRLLNLLDKAYDAPFRPDSFDDLMRAAHEFYFTRADAAAPHALEAGDYDNNRMITSHLDRIERLLNERELENRAHPGNIASPALSTLLIDPATGEVEGNPNAREFFGHDFPVHIRKLNLDPASRTDLMQMARQAVGQEGFTTDIRLVKRRQDDAAHLAKCGRWVSAQYSTGGETRGLAVSIVHFQWSAQALAFCRSMFDLSASETDVLAALLNGKSQTEIAEDRCRSVETIKSQSKAILRKSGCRRITDLLVLATTYGLIADDGSSLPQGRAATGPAIARPDRIFTRADGRKVSYGLFGDPAGKPVLFVHGLVQGPFFPADMIERFRKDGIRVIAPSRPSFGRTDPPRDWKDFDRTVVEDARLLVAELTGEPVTVVAHQGGVSHACRIAAALGSQAKNMVMVSAGVPIDEEKHIAHMGMQTRIAALGVKYTPRILETMIHIGIVTWLRKGLKPYAQNLFSNSPTDLAHLEDPRIYPICEAGILHMIEQGAKALIHDGKAAMADWEADYAGLRCPVRWLHGGCDPIIRPDFVEEFAAAHGGAPVEIVEDGGNTMHLSHSEIFHRVIAEAASS</sequence>
<dbReference type="InterPro" id="IPR036388">
    <property type="entry name" value="WH-like_DNA-bd_sf"/>
</dbReference>
<comment type="caution">
    <text evidence="2">The sequence shown here is derived from an EMBL/GenBank/DDBJ whole genome shotgun (WGS) entry which is preliminary data.</text>
</comment>
<dbReference type="Gene3D" id="1.10.10.10">
    <property type="entry name" value="Winged helix-like DNA-binding domain superfamily/Winged helix DNA-binding domain"/>
    <property type="match status" value="1"/>
</dbReference>
<dbReference type="Proteomes" id="UP000094795">
    <property type="component" value="Unassembled WGS sequence"/>
</dbReference>
<dbReference type="PANTHER" id="PTHR43689:SF8">
    <property type="entry name" value="ALPHA_BETA-HYDROLASES SUPERFAMILY PROTEIN"/>
    <property type="match status" value="1"/>
</dbReference>
<name>A0A1C1YYM8_9HYPH</name>
<dbReference type="AlphaFoldDB" id="A0A1C1YYM8"/>
<dbReference type="SUPFAM" id="SSF46894">
    <property type="entry name" value="C-terminal effector domain of the bipartite response regulators"/>
    <property type="match status" value="1"/>
</dbReference>
<dbReference type="GO" id="GO:0006355">
    <property type="term" value="P:regulation of DNA-templated transcription"/>
    <property type="evidence" value="ECO:0007669"/>
    <property type="project" value="InterPro"/>
</dbReference>
<dbReference type="InterPro" id="IPR016032">
    <property type="entry name" value="Sig_transdc_resp-reg_C-effctor"/>
</dbReference>
<dbReference type="CDD" id="cd06170">
    <property type="entry name" value="LuxR_C_like"/>
    <property type="match status" value="1"/>
</dbReference>
<protein>
    <recommendedName>
        <fullName evidence="1">HTH luxR-type domain-containing protein</fullName>
    </recommendedName>
</protein>
<reference evidence="2 3" key="1">
    <citation type="submission" date="2015-12" db="EMBL/GenBank/DDBJ databases">
        <authorList>
            <person name="Shamseldin A."/>
            <person name="Moawad H."/>
            <person name="Abd El-Rahim W.M."/>
            <person name="Sadowsky M.J."/>
        </authorList>
    </citation>
    <scope>NUCLEOTIDE SEQUENCE [LARGE SCALE GENOMIC DNA]</scope>
    <source>
        <strain evidence="2 3">JC234</strain>
    </source>
</reference>
<keyword evidence="3" id="KW-1185">Reference proteome</keyword>